<evidence type="ECO:0000313" key="2">
    <source>
        <dbReference type="EMBL" id="QPJ61352.1"/>
    </source>
</evidence>
<gene>
    <name evidence="2" type="ORF">G3M70_05390</name>
</gene>
<dbReference type="KEGG" id="nli:G3M70_05390"/>
<name>A0A7T0BUP2_9BACT</name>
<organism evidence="2 3">
    <name type="scientific">Candidatus Nitronauta litoralis</name>
    <dbReference type="NCBI Taxonomy" id="2705533"/>
    <lineage>
        <taxon>Bacteria</taxon>
        <taxon>Pseudomonadati</taxon>
        <taxon>Nitrospinota/Tectimicrobiota group</taxon>
        <taxon>Nitrospinota</taxon>
        <taxon>Nitrospinia</taxon>
        <taxon>Nitrospinales</taxon>
        <taxon>Nitrospinaceae</taxon>
        <taxon>Candidatus Nitronauta</taxon>
    </lineage>
</organism>
<evidence type="ECO:0000313" key="3">
    <source>
        <dbReference type="Proteomes" id="UP000594688"/>
    </source>
</evidence>
<sequence length="165" mass="18514">MKRYVWTLIFLMSAVSTSWAGGPGTHCTDHYGRVVAWVENPNQSKLAVAIYRSNGAPQIHYNKDAGEKSGLSEDAKTFLYHRECGRLVLGHRVRPGTNVPAHNDQVDQADCWAANKFYYAGELGKLKAVEAEINELEQANWVNIAGPVRKLDLENTCRFVKPNWP</sequence>
<keyword evidence="1" id="KW-0732">Signal</keyword>
<feature type="chain" id="PRO_5032342738" evidence="1">
    <location>
        <begin position="21"/>
        <end position="165"/>
    </location>
</feature>
<dbReference type="AlphaFoldDB" id="A0A7T0BUP2"/>
<evidence type="ECO:0000256" key="1">
    <source>
        <dbReference type="SAM" id="SignalP"/>
    </source>
</evidence>
<reference evidence="2 3" key="1">
    <citation type="submission" date="2020-02" db="EMBL/GenBank/DDBJ databases">
        <title>Genomic and physiological characterization of two novel Nitrospinaceae genera.</title>
        <authorList>
            <person name="Mueller A.J."/>
            <person name="Jung M.-Y."/>
            <person name="Strachan C.R."/>
            <person name="Herbold C.W."/>
            <person name="Kirkegaard R.H."/>
            <person name="Daims H."/>
        </authorList>
    </citation>
    <scope>NUCLEOTIDE SEQUENCE [LARGE SCALE GENOMIC DNA]</scope>
    <source>
        <strain evidence="2">EB</strain>
    </source>
</reference>
<accession>A0A7T0BUP2</accession>
<protein>
    <submittedName>
        <fullName evidence="2">Uncharacterized protein</fullName>
    </submittedName>
</protein>
<feature type="signal peptide" evidence="1">
    <location>
        <begin position="1"/>
        <end position="20"/>
    </location>
</feature>
<dbReference type="EMBL" id="CP048685">
    <property type="protein sequence ID" value="QPJ61352.1"/>
    <property type="molecule type" value="Genomic_DNA"/>
</dbReference>
<dbReference type="Proteomes" id="UP000594688">
    <property type="component" value="Chromosome"/>
</dbReference>
<proteinExistence type="predicted"/>